<proteinExistence type="predicted"/>
<dbReference type="AlphaFoldDB" id="A0A1H3G8I9"/>
<protein>
    <submittedName>
        <fullName evidence="1">Uncharacterized protein</fullName>
    </submittedName>
</protein>
<evidence type="ECO:0000313" key="2">
    <source>
        <dbReference type="Proteomes" id="UP000199515"/>
    </source>
</evidence>
<dbReference type="OrthoDB" id="264096at2"/>
<accession>A0A1H3G8I9</accession>
<dbReference type="RefSeq" id="WP_091290737.1">
    <property type="nucleotide sequence ID" value="NZ_FNON01000004.1"/>
</dbReference>
<gene>
    <name evidence="1" type="ORF">SAMN05421504_104141</name>
</gene>
<dbReference type="EMBL" id="FNON01000004">
    <property type="protein sequence ID" value="SDX98679.1"/>
    <property type="molecule type" value="Genomic_DNA"/>
</dbReference>
<reference evidence="1 2" key="1">
    <citation type="submission" date="2016-10" db="EMBL/GenBank/DDBJ databases">
        <authorList>
            <person name="de Groot N.N."/>
        </authorList>
    </citation>
    <scope>NUCLEOTIDE SEQUENCE [LARGE SCALE GENOMIC DNA]</scope>
    <source>
        <strain evidence="1 2">CPCC 202699</strain>
    </source>
</reference>
<name>A0A1H3G8I9_9PSEU</name>
<dbReference type="STRING" id="589385.SAMN05421504_104141"/>
<dbReference type="Proteomes" id="UP000199515">
    <property type="component" value="Unassembled WGS sequence"/>
</dbReference>
<evidence type="ECO:0000313" key="1">
    <source>
        <dbReference type="EMBL" id="SDX98679.1"/>
    </source>
</evidence>
<keyword evidence="2" id="KW-1185">Reference proteome</keyword>
<organism evidence="1 2">
    <name type="scientific">Amycolatopsis xylanica</name>
    <dbReference type="NCBI Taxonomy" id="589385"/>
    <lineage>
        <taxon>Bacteria</taxon>
        <taxon>Bacillati</taxon>
        <taxon>Actinomycetota</taxon>
        <taxon>Actinomycetes</taxon>
        <taxon>Pseudonocardiales</taxon>
        <taxon>Pseudonocardiaceae</taxon>
        <taxon>Amycolatopsis</taxon>
    </lineage>
</organism>
<sequence>MSTVLEQAKAIGDAVLYEGYLLYPYRASAAKNRMRWQWGVLMPPSFASDDIGEYSTAHTECLLEPGSHAMLHLKIRFLRAQARLVHNGQRFVDSLTVDGVEHTAWDEAVEQEIDLVVPAAELLAQRVELPFTVPAAESAEGCFVRRTQELSGLLTARLDSLDGPFGGTRLTLDLANTSTWAPPDPTREQALHHALLAAHLVCSVDAGHFLSMLDPPEWAKPAVAACVNERIWPILIGDEHRSQAVLASPIILYDNPTIAAESQGELFDGTEIDEILTLRTMAMTDEEKRQARATDPRAREIVDRVDSMPQELLDRLHGTVRYLRSVTGEPAEVPWWDPGADESVSPETDSVTVAGIAVAAGAKVRLNPGLKRSDAQDMFLTGRIATVRAVLSDVDGETHIAVTVDDDPAADLQTTHGRFRYFSPDEIEPILEARQ</sequence>